<comment type="caution">
    <text evidence="3">The sequence shown here is derived from an EMBL/GenBank/DDBJ whole genome shotgun (WGS) entry which is preliminary data.</text>
</comment>
<dbReference type="Gene3D" id="3.30.565.40">
    <property type="entry name" value="Fervidobacterium nodosum Rt17-B1 like"/>
    <property type="match status" value="1"/>
</dbReference>
<protein>
    <submittedName>
        <fullName evidence="3">DUF3298 domain-containing protein</fullName>
    </submittedName>
</protein>
<keyword evidence="1" id="KW-0472">Membrane</keyword>
<gene>
    <name evidence="3" type="ORF">H8R94_03830</name>
</gene>
<reference evidence="3 4" key="1">
    <citation type="submission" date="2020-08" db="EMBL/GenBank/DDBJ databases">
        <title>Genome public.</title>
        <authorList>
            <person name="Liu C."/>
            <person name="Sun Q."/>
        </authorList>
    </citation>
    <scope>NUCLEOTIDE SEQUENCE [LARGE SCALE GENOMIC DNA]</scope>
    <source>
        <strain evidence="3 4">NSJ-9</strain>
    </source>
</reference>
<name>A0ABR7GE92_9FIRM</name>
<sequence length="298" mass="33144">MEQKDLKAYKEDYASVHMSEDQVEQMKKRMQQAKQETQGKKIIEMGKRGNRILKIGATAAAVALVFVALPNTSASVAQAMEQVPVLGNLVSAVTFRDYQYDDGKNVADVDEPKLVAGDTDNANVAQSVTEVNAEIAAISERYITEFENNMRNQGYQDITIKHEVISTTDDYFTLKLMCYQAAGSGSEEDYYYTIDLATGQRLALADLFKDGADYVTPISKNIKKQMRAQMKADENVMYWIDDPEVAESNFDAIAADQSFYLNDKGNIVICFNEGDVGPMSMGCPSFEIPHKVVSDILK</sequence>
<dbReference type="Pfam" id="PF11738">
    <property type="entry name" value="DUF3298"/>
    <property type="match status" value="1"/>
</dbReference>
<keyword evidence="1" id="KW-0812">Transmembrane</keyword>
<dbReference type="EMBL" id="JACOPG010000001">
    <property type="protein sequence ID" value="MBC5685749.1"/>
    <property type="molecule type" value="Genomic_DNA"/>
</dbReference>
<evidence type="ECO:0000259" key="2">
    <source>
        <dbReference type="Pfam" id="PF11738"/>
    </source>
</evidence>
<keyword evidence="4" id="KW-1185">Reference proteome</keyword>
<dbReference type="RefSeq" id="WP_186853937.1">
    <property type="nucleotide sequence ID" value="NZ_JACOPG010000001.1"/>
</dbReference>
<dbReference type="InterPro" id="IPR021729">
    <property type="entry name" value="DUF3298"/>
</dbReference>
<organism evidence="3 4">
    <name type="scientific">Roseburia lenta</name>
    <dbReference type="NCBI Taxonomy" id="2763061"/>
    <lineage>
        <taxon>Bacteria</taxon>
        <taxon>Bacillati</taxon>
        <taxon>Bacillota</taxon>
        <taxon>Clostridia</taxon>
        <taxon>Lachnospirales</taxon>
        <taxon>Lachnospiraceae</taxon>
        <taxon>Roseburia</taxon>
    </lineage>
</organism>
<feature type="transmembrane region" description="Helical" evidence="1">
    <location>
        <begin position="52"/>
        <end position="69"/>
    </location>
</feature>
<evidence type="ECO:0000313" key="3">
    <source>
        <dbReference type="EMBL" id="MBC5685749.1"/>
    </source>
</evidence>
<dbReference type="Proteomes" id="UP000643810">
    <property type="component" value="Unassembled WGS sequence"/>
</dbReference>
<dbReference type="InterPro" id="IPR037126">
    <property type="entry name" value="PdaC/RsiV-like_sf"/>
</dbReference>
<accession>A0ABR7GE92</accession>
<proteinExistence type="predicted"/>
<feature type="domain" description="DUF3298" evidence="2">
    <location>
        <begin position="205"/>
        <end position="290"/>
    </location>
</feature>
<evidence type="ECO:0000313" key="4">
    <source>
        <dbReference type="Proteomes" id="UP000643810"/>
    </source>
</evidence>
<evidence type="ECO:0000256" key="1">
    <source>
        <dbReference type="SAM" id="Phobius"/>
    </source>
</evidence>
<keyword evidence="1" id="KW-1133">Transmembrane helix</keyword>
<dbReference type="Gene3D" id="3.90.640.20">
    <property type="entry name" value="Heat-shock cognate protein, ATPase"/>
    <property type="match status" value="1"/>
</dbReference>